<evidence type="ECO:0000313" key="2">
    <source>
        <dbReference type="Proteomes" id="UP000293045"/>
    </source>
</evidence>
<accession>A0A4Q9LIY0</accession>
<proteinExistence type="predicted"/>
<dbReference type="Proteomes" id="UP000293045">
    <property type="component" value="Unassembled WGS sequence"/>
</dbReference>
<protein>
    <submittedName>
        <fullName evidence="1">Uncharacterized protein</fullName>
    </submittedName>
</protein>
<dbReference type="VEuPathDB" id="MicrosporidiaDB:CWI36_0903p0020"/>
<dbReference type="AlphaFoldDB" id="A0A4Q9LIY0"/>
<dbReference type="VEuPathDB" id="MicrosporidiaDB:CWI39_0227p0030"/>
<name>A0A4Q9LIY0_9MICR</name>
<gene>
    <name evidence="1" type="ORF">CWI39_0227p0030</name>
</gene>
<reference evidence="1 2" key="1">
    <citation type="submission" date="2017-12" db="EMBL/GenBank/DDBJ databases">
        <authorList>
            <person name="Pombert J.-F."/>
            <person name="Haag K.L."/>
            <person name="Ebert D."/>
        </authorList>
    </citation>
    <scope>NUCLEOTIDE SEQUENCE [LARGE SCALE GENOMIC DNA]</scope>
    <source>
        <strain evidence="1">IL-BN-2</strain>
    </source>
</reference>
<evidence type="ECO:0000313" key="1">
    <source>
        <dbReference type="EMBL" id="TBU08094.1"/>
    </source>
</evidence>
<dbReference type="EMBL" id="PIXR01000227">
    <property type="protein sequence ID" value="TBU08094.1"/>
    <property type="molecule type" value="Genomic_DNA"/>
</dbReference>
<comment type="caution">
    <text evidence="1">The sequence shown here is derived from an EMBL/GenBank/DDBJ whole genome shotgun (WGS) entry which is preliminary data.</text>
</comment>
<organism evidence="1 2">
    <name type="scientific">Hamiltosporidium magnivora</name>
    <dbReference type="NCBI Taxonomy" id="148818"/>
    <lineage>
        <taxon>Eukaryota</taxon>
        <taxon>Fungi</taxon>
        <taxon>Fungi incertae sedis</taxon>
        <taxon>Microsporidia</taxon>
        <taxon>Dubosqiidae</taxon>
        <taxon>Hamiltosporidium</taxon>
    </lineage>
</organism>
<sequence length="339" mass="41237">MIFSYKKIDFEINLKPKNTIFNYKNTTNIQKKYIKKKMNLAINKNSKYIKSNKINSSLYIPRLISFSTNQIYKYVTKTIKEHKRFKKLQDKKPFNVKKQYFLIENLQKKKCYFPKLEINYMKSINQYFIKTVKHSFLKFKINFYIKIQRKIQSQFYRNISFIKLHFDILEPKCMNANICDNINIKRIISHCEDNIDHNCIYNEYNTDSKCNYQNRFIKKFISEDSLNINHKSNIKYNRIIKTESENKYKIRKNISDRNYSIEINIFNSKGYEKLMMYIKKEYEIIDVNIENDMIILINKRVALCKKYLNLYEKEVIIDKDIEISFIENIIDLYPSIKID</sequence>